<accession>F4G0N6</accession>
<proteinExistence type="predicted"/>
<dbReference type="OrthoDB" id="36088at2157"/>
<dbReference type="Proteomes" id="UP000007812">
    <property type="component" value="Chromosome"/>
</dbReference>
<evidence type="ECO:0000313" key="1">
    <source>
        <dbReference type="EMBL" id="AEB94655.1"/>
    </source>
</evidence>
<dbReference type="eggNOG" id="arCOG07222">
    <property type="taxonomic scope" value="Archaea"/>
</dbReference>
<protein>
    <submittedName>
        <fullName evidence="1">Uncharacterized protein</fullName>
    </submittedName>
</protein>
<dbReference type="STRING" id="1006006.Mcup_0548"/>
<dbReference type="HOGENOM" id="CLU_176007_0_0_2"/>
<reference evidence="1 2" key="1">
    <citation type="journal article" date="2011" name="J. Bacteriol.">
        <title>Complete genome sequence of Metallosphaera cuprina, a metal sulfide-oxidizing archaeon from a hot spring.</title>
        <authorList>
            <person name="Liu L.J."/>
            <person name="You X.Y."/>
            <person name="Zheng H."/>
            <person name="Wang S."/>
            <person name="Jiang C.Y."/>
            <person name="Liu S.J."/>
        </authorList>
    </citation>
    <scope>NUCLEOTIDE SEQUENCE [LARGE SCALE GENOMIC DNA]</scope>
    <source>
        <strain evidence="1 2">Ar-4</strain>
    </source>
</reference>
<dbReference type="KEGG" id="mcn:Mcup_0548"/>
<dbReference type="PATRIC" id="fig|1006006.8.peg.549"/>
<dbReference type="EMBL" id="CP002656">
    <property type="protein sequence ID" value="AEB94655.1"/>
    <property type="molecule type" value="Genomic_DNA"/>
</dbReference>
<organism evidence="1 2">
    <name type="scientific">Metallosphaera cuprina (strain Ar-4)</name>
    <dbReference type="NCBI Taxonomy" id="1006006"/>
    <lineage>
        <taxon>Archaea</taxon>
        <taxon>Thermoproteota</taxon>
        <taxon>Thermoprotei</taxon>
        <taxon>Sulfolobales</taxon>
        <taxon>Sulfolobaceae</taxon>
        <taxon>Metallosphaera</taxon>
    </lineage>
</organism>
<dbReference type="AlphaFoldDB" id="F4G0N6"/>
<gene>
    <name evidence="1" type="ordered locus">Mcup_0548</name>
</gene>
<keyword evidence="2" id="KW-1185">Reference proteome</keyword>
<name>F4G0N6_METCR</name>
<evidence type="ECO:0000313" key="2">
    <source>
        <dbReference type="Proteomes" id="UP000007812"/>
    </source>
</evidence>
<sequence length="103" mass="11616">MFDVKIGVRADPQQIREIFKEMPALLEDLCVPSRIGASYLCSPSSSSLIIVYLAEQEMRPIHLAFRIKSSDSKELVRYSEKISEKLKNYGVHPTLLSTDSVSL</sequence>